<feature type="transmembrane region" description="Helical" evidence="7">
    <location>
        <begin position="299"/>
        <end position="316"/>
    </location>
</feature>
<accession>A0ABM8TGK4</accession>
<name>A0ABM8TGK4_9BURK</name>
<dbReference type="Proteomes" id="UP000672657">
    <property type="component" value="Unassembled WGS sequence"/>
</dbReference>
<dbReference type="CDD" id="cd06173">
    <property type="entry name" value="MFS_MefA_like"/>
    <property type="match status" value="1"/>
</dbReference>
<dbReference type="InterPro" id="IPR036259">
    <property type="entry name" value="MFS_trans_sf"/>
</dbReference>
<sequence>MTLLSSKPTDASRVGAWAPLGNRRFSVLWGVWVAANLSMWMCDVAAAWLMTTLTDSKTLVALVQTATALPAFLLALPGGALADQIDRRRWFLFTLIWTGCTAAGLATATIAGALNTSVLLALAFAGGVGAALRWPAFSALLPEVVARGQLSQAMALHGLAVHGGRVGGPLVAGALLALWGGSSVFVVGAVVSLVSAMVILRWDYAPLSRKRRTMSMAQSIRSGARYAWRSQRLRASNVRICALFTAISAMMALLPLLARTYGQTGPQTYTALLACVGAGAMAGVILLPRLRARFGSQAIVTWGSLFLGIVIAGIALAPHAGWAAPVLFASGTVWLAIGNTLNVTAQLALPDRLRARGMAVFFMAAMGGGAGGAAVFGALADHVGVRGALLAVAIMTIGLWCAMRRRWPVVLAEAEAEAGGGRA</sequence>
<evidence type="ECO:0000256" key="4">
    <source>
        <dbReference type="ARBA" id="ARBA00022692"/>
    </source>
</evidence>
<keyword evidence="10" id="KW-1185">Reference proteome</keyword>
<feature type="transmembrane region" description="Helical" evidence="7">
    <location>
        <begin position="322"/>
        <end position="345"/>
    </location>
</feature>
<evidence type="ECO:0000313" key="10">
    <source>
        <dbReference type="Proteomes" id="UP000672657"/>
    </source>
</evidence>
<dbReference type="PANTHER" id="PTHR23513:SF11">
    <property type="entry name" value="STAPHYLOFERRIN A TRANSPORTER"/>
    <property type="match status" value="1"/>
</dbReference>
<feature type="transmembrane region" description="Helical" evidence="7">
    <location>
        <begin position="185"/>
        <end position="204"/>
    </location>
</feature>
<dbReference type="EMBL" id="CAJPVI010000014">
    <property type="protein sequence ID" value="CAG2145013.1"/>
    <property type="molecule type" value="Genomic_DNA"/>
</dbReference>
<feature type="transmembrane region" description="Helical" evidence="7">
    <location>
        <begin position="90"/>
        <end position="112"/>
    </location>
</feature>
<evidence type="ECO:0000256" key="2">
    <source>
        <dbReference type="ARBA" id="ARBA00022448"/>
    </source>
</evidence>
<comment type="subcellular location">
    <subcellularLocation>
        <location evidence="1">Cell membrane</location>
        <topology evidence="1">Multi-pass membrane protein</topology>
    </subcellularLocation>
</comment>
<evidence type="ECO:0000256" key="7">
    <source>
        <dbReference type="SAM" id="Phobius"/>
    </source>
</evidence>
<feature type="transmembrane region" description="Helical" evidence="7">
    <location>
        <begin position="357"/>
        <end position="379"/>
    </location>
</feature>
<feature type="transmembrane region" description="Helical" evidence="7">
    <location>
        <begin position="238"/>
        <end position="257"/>
    </location>
</feature>
<dbReference type="RefSeq" id="WP_211953735.1">
    <property type="nucleotide sequence ID" value="NZ_CAJPVI010000014.1"/>
</dbReference>
<protein>
    <submittedName>
        <fullName evidence="9">Enterobactin exporter EntS</fullName>
    </submittedName>
</protein>
<evidence type="ECO:0000259" key="8">
    <source>
        <dbReference type="PROSITE" id="PS50850"/>
    </source>
</evidence>
<feature type="transmembrane region" description="Helical" evidence="7">
    <location>
        <begin position="27"/>
        <end position="49"/>
    </location>
</feature>
<feature type="transmembrane region" description="Helical" evidence="7">
    <location>
        <begin position="61"/>
        <end position="78"/>
    </location>
</feature>
<feature type="domain" description="Major facilitator superfamily (MFS) profile" evidence="8">
    <location>
        <begin position="1"/>
        <end position="405"/>
    </location>
</feature>
<keyword evidence="3" id="KW-1003">Cell membrane</keyword>
<evidence type="ECO:0000256" key="6">
    <source>
        <dbReference type="ARBA" id="ARBA00023136"/>
    </source>
</evidence>
<comment type="caution">
    <text evidence="9">The sequence shown here is derived from an EMBL/GenBank/DDBJ whole genome shotgun (WGS) entry which is preliminary data.</text>
</comment>
<gene>
    <name evidence="9" type="primary">entS_1</name>
    <name evidence="9" type="ORF">LMG26411_02665</name>
</gene>
<feature type="transmembrane region" description="Helical" evidence="7">
    <location>
        <begin position="118"/>
        <end position="141"/>
    </location>
</feature>
<dbReference type="InterPro" id="IPR010290">
    <property type="entry name" value="TM_effector"/>
</dbReference>
<evidence type="ECO:0000313" key="9">
    <source>
        <dbReference type="EMBL" id="CAG2145013.1"/>
    </source>
</evidence>
<keyword evidence="6 7" id="KW-0472">Membrane</keyword>
<evidence type="ECO:0000256" key="1">
    <source>
        <dbReference type="ARBA" id="ARBA00004651"/>
    </source>
</evidence>
<dbReference type="PANTHER" id="PTHR23513">
    <property type="entry name" value="INTEGRAL MEMBRANE EFFLUX PROTEIN-RELATED"/>
    <property type="match status" value="1"/>
</dbReference>
<feature type="transmembrane region" description="Helical" evidence="7">
    <location>
        <begin position="385"/>
        <end position="403"/>
    </location>
</feature>
<proteinExistence type="predicted"/>
<keyword evidence="4 7" id="KW-0812">Transmembrane</keyword>
<organism evidence="9 10">
    <name type="scientific">Cupriavidus numazuensis</name>
    <dbReference type="NCBI Taxonomy" id="221992"/>
    <lineage>
        <taxon>Bacteria</taxon>
        <taxon>Pseudomonadati</taxon>
        <taxon>Pseudomonadota</taxon>
        <taxon>Betaproteobacteria</taxon>
        <taxon>Burkholderiales</taxon>
        <taxon>Burkholderiaceae</taxon>
        <taxon>Cupriavidus</taxon>
    </lineage>
</organism>
<reference evidence="9 10" key="1">
    <citation type="submission" date="2021-03" db="EMBL/GenBank/DDBJ databases">
        <authorList>
            <person name="Peeters C."/>
        </authorList>
    </citation>
    <scope>NUCLEOTIDE SEQUENCE [LARGE SCALE GENOMIC DNA]</scope>
    <source>
        <strain evidence="9 10">LMG 26411</strain>
    </source>
</reference>
<feature type="transmembrane region" description="Helical" evidence="7">
    <location>
        <begin position="153"/>
        <end position="179"/>
    </location>
</feature>
<dbReference type="Pfam" id="PF05977">
    <property type="entry name" value="MFS_3"/>
    <property type="match status" value="1"/>
</dbReference>
<evidence type="ECO:0000256" key="3">
    <source>
        <dbReference type="ARBA" id="ARBA00022475"/>
    </source>
</evidence>
<dbReference type="SUPFAM" id="SSF103473">
    <property type="entry name" value="MFS general substrate transporter"/>
    <property type="match status" value="1"/>
</dbReference>
<dbReference type="InterPro" id="IPR020846">
    <property type="entry name" value="MFS_dom"/>
</dbReference>
<dbReference type="Gene3D" id="1.20.1250.20">
    <property type="entry name" value="MFS general substrate transporter like domains"/>
    <property type="match status" value="1"/>
</dbReference>
<dbReference type="PROSITE" id="PS50850">
    <property type="entry name" value="MFS"/>
    <property type="match status" value="1"/>
</dbReference>
<keyword evidence="5 7" id="KW-1133">Transmembrane helix</keyword>
<evidence type="ECO:0000256" key="5">
    <source>
        <dbReference type="ARBA" id="ARBA00022989"/>
    </source>
</evidence>
<keyword evidence="2" id="KW-0813">Transport</keyword>
<feature type="transmembrane region" description="Helical" evidence="7">
    <location>
        <begin position="269"/>
        <end position="287"/>
    </location>
</feature>